<gene>
    <name evidence="2" type="ORF">GCM10022410_01330</name>
</gene>
<name>A0ABP7V261_9BACI</name>
<dbReference type="InterPro" id="IPR033469">
    <property type="entry name" value="CYTH-like_dom_sf"/>
</dbReference>
<dbReference type="Gene3D" id="2.40.320.10">
    <property type="entry name" value="Hypothetical Protein Pfu-838710-001"/>
    <property type="match status" value="1"/>
</dbReference>
<dbReference type="Proteomes" id="UP001501734">
    <property type="component" value="Unassembled WGS sequence"/>
</dbReference>
<dbReference type="Pfam" id="PF01928">
    <property type="entry name" value="CYTH"/>
    <property type="match status" value="1"/>
</dbReference>
<dbReference type="PIRSF" id="PIRSF012526">
    <property type="entry name" value="CYTH_UCP012526"/>
    <property type="match status" value="1"/>
</dbReference>
<accession>A0ABP7V261</accession>
<dbReference type="CDD" id="cd07762">
    <property type="entry name" value="CYTH-like_Pase_1"/>
    <property type="match status" value="1"/>
</dbReference>
<feature type="domain" description="CYTH" evidence="1">
    <location>
        <begin position="4"/>
        <end position="188"/>
    </location>
</feature>
<organism evidence="2 3">
    <name type="scientific">Amphibacillus indicireducens</name>
    <dbReference type="NCBI Taxonomy" id="1076330"/>
    <lineage>
        <taxon>Bacteria</taxon>
        <taxon>Bacillati</taxon>
        <taxon>Bacillota</taxon>
        <taxon>Bacilli</taxon>
        <taxon>Bacillales</taxon>
        <taxon>Bacillaceae</taxon>
        <taxon>Amphibacillus</taxon>
    </lineage>
</organism>
<dbReference type="EMBL" id="BAABDL010000005">
    <property type="protein sequence ID" value="GAA4057655.1"/>
    <property type="molecule type" value="Genomic_DNA"/>
</dbReference>
<dbReference type="SMART" id="SM01118">
    <property type="entry name" value="CYTH"/>
    <property type="match status" value="1"/>
</dbReference>
<protein>
    <submittedName>
        <fullName evidence="2">CYTH domain-containing protein</fullName>
    </submittedName>
</protein>
<proteinExistence type="predicted"/>
<sequence>MQQEIEFEAKNLLSEQEYQLLVAHFKSNQPKTQINYYFETEDFFLKSKGAALRIRELNNQSVLTLKQPMEDGLLETHVKLSEETKKQWLNGNPVVIPQFKEHLNELGLDLEKLKYWGKLTTDRIEIKEQQTTIVLDKSYYNNRVDYELEIEANSLDTANHQLNQLLKAHGIERKHTANKIVRFFQTLN</sequence>
<dbReference type="InterPro" id="IPR023577">
    <property type="entry name" value="CYTH_domain"/>
</dbReference>
<evidence type="ECO:0000313" key="3">
    <source>
        <dbReference type="Proteomes" id="UP001501734"/>
    </source>
</evidence>
<reference evidence="3" key="1">
    <citation type="journal article" date="2019" name="Int. J. Syst. Evol. Microbiol.">
        <title>The Global Catalogue of Microorganisms (GCM) 10K type strain sequencing project: providing services to taxonomists for standard genome sequencing and annotation.</title>
        <authorList>
            <consortium name="The Broad Institute Genomics Platform"/>
            <consortium name="The Broad Institute Genome Sequencing Center for Infectious Disease"/>
            <person name="Wu L."/>
            <person name="Ma J."/>
        </authorList>
    </citation>
    <scope>NUCLEOTIDE SEQUENCE [LARGE SCALE GENOMIC DNA]</scope>
    <source>
        <strain evidence="3">JCM 17250</strain>
    </source>
</reference>
<dbReference type="InterPro" id="IPR009195">
    <property type="entry name" value="Uncharacterised_YjbK"/>
</dbReference>
<evidence type="ECO:0000259" key="1">
    <source>
        <dbReference type="PROSITE" id="PS51707"/>
    </source>
</evidence>
<dbReference type="PROSITE" id="PS51707">
    <property type="entry name" value="CYTH"/>
    <property type="match status" value="1"/>
</dbReference>
<keyword evidence="3" id="KW-1185">Reference proteome</keyword>
<comment type="caution">
    <text evidence="2">The sequence shown here is derived from an EMBL/GenBank/DDBJ whole genome shotgun (WGS) entry which is preliminary data.</text>
</comment>
<dbReference type="RefSeq" id="WP_344909411.1">
    <property type="nucleotide sequence ID" value="NZ_BAABDL010000005.1"/>
</dbReference>
<evidence type="ECO:0000313" key="2">
    <source>
        <dbReference type="EMBL" id="GAA4057655.1"/>
    </source>
</evidence>
<dbReference type="SUPFAM" id="SSF55154">
    <property type="entry name" value="CYTH-like phosphatases"/>
    <property type="match status" value="1"/>
</dbReference>